<dbReference type="PANTHER" id="PTHR42949:SF3">
    <property type="entry name" value="ANAEROBIC GLYCEROL-3-PHOSPHATE DEHYDROGENASE SUBUNIT B"/>
    <property type="match status" value="1"/>
</dbReference>
<feature type="domain" description="BFD-like [2Fe-2S]-binding" evidence="2">
    <location>
        <begin position="390"/>
        <end position="434"/>
    </location>
</feature>
<evidence type="ECO:0000259" key="2">
    <source>
        <dbReference type="Pfam" id="PF04324"/>
    </source>
</evidence>
<comment type="caution">
    <text evidence="4">The sequence shown here is derived from an EMBL/GenBank/DDBJ whole genome shotgun (WGS) entry which is preliminary data.</text>
</comment>
<dbReference type="Gene3D" id="1.10.10.1100">
    <property type="entry name" value="BFD-like [2Fe-2S]-binding domain"/>
    <property type="match status" value="1"/>
</dbReference>
<organism evidence="4 5">
    <name type="scientific">Paeniglutamicibacter psychrophenolicus</name>
    <dbReference type="NCBI Taxonomy" id="257454"/>
    <lineage>
        <taxon>Bacteria</taxon>
        <taxon>Bacillati</taxon>
        <taxon>Actinomycetota</taxon>
        <taxon>Actinomycetes</taxon>
        <taxon>Micrococcales</taxon>
        <taxon>Micrococcaceae</taxon>
        <taxon>Paeniglutamicibacter</taxon>
    </lineage>
</organism>
<dbReference type="RefSeq" id="WP_209906281.1">
    <property type="nucleotide sequence ID" value="NZ_BAAAMI010000019.1"/>
</dbReference>
<dbReference type="InterPro" id="IPR023753">
    <property type="entry name" value="FAD/NAD-binding_dom"/>
</dbReference>
<dbReference type="Pfam" id="PF07992">
    <property type="entry name" value="Pyr_redox_2"/>
    <property type="match status" value="1"/>
</dbReference>
<dbReference type="PANTHER" id="PTHR42949">
    <property type="entry name" value="ANAEROBIC GLYCEROL-3-PHOSPHATE DEHYDROGENASE SUBUNIT B"/>
    <property type="match status" value="1"/>
</dbReference>
<accession>A0ABS4WA22</accession>
<dbReference type="InterPro" id="IPR041854">
    <property type="entry name" value="BFD-like_2Fe2S-bd_dom_sf"/>
</dbReference>
<keyword evidence="1 4" id="KW-0560">Oxidoreductase</keyword>
<dbReference type="GO" id="GO:0033721">
    <property type="term" value="F:aldehyde dehydrogenase (NADP+) activity"/>
    <property type="evidence" value="ECO:0007669"/>
    <property type="project" value="UniProtKB-EC"/>
</dbReference>
<dbReference type="Proteomes" id="UP000766570">
    <property type="component" value="Unassembled WGS sequence"/>
</dbReference>
<reference evidence="4 5" key="1">
    <citation type="submission" date="2021-03" db="EMBL/GenBank/DDBJ databases">
        <title>Sequencing the genomes of 1000 actinobacteria strains.</title>
        <authorList>
            <person name="Klenk H.-P."/>
        </authorList>
    </citation>
    <scope>NUCLEOTIDE SEQUENCE [LARGE SCALE GENOMIC DNA]</scope>
    <source>
        <strain evidence="4 5">DSM 15454</strain>
    </source>
</reference>
<protein>
    <submittedName>
        <fullName evidence="4">NADP-dependent aldehyde dehydrogenase</fullName>
        <ecNumber evidence="4">1.2.1.4</ecNumber>
    </submittedName>
</protein>
<dbReference type="EMBL" id="JAGIOE010000001">
    <property type="protein sequence ID" value="MBP2373050.1"/>
    <property type="molecule type" value="Genomic_DNA"/>
</dbReference>
<evidence type="ECO:0000313" key="5">
    <source>
        <dbReference type="Proteomes" id="UP000766570"/>
    </source>
</evidence>
<evidence type="ECO:0000259" key="3">
    <source>
        <dbReference type="Pfam" id="PF07992"/>
    </source>
</evidence>
<name>A0ABS4WA22_9MICC</name>
<dbReference type="InterPro" id="IPR036188">
    <property type="entry name" value="FAD/NAD-bd_sf"/>
</dbReference>
<evidence type="ECO:0000313" key="4">
    <source>
        <dbReference type="EMBL" id="MBP2373050.1"/>
    </source>
</evidence>
<dbReference type="InterPro" id="IPR017224">
    <property type="entry name" value="Opine_Oxase_asu/HCN_bsu"/>
</dbReference>
<evidence type="ECO:0000256" key="1">
    <source>
        <dbReference type="ARBA" id="ARBA00023002"/>
    </source>
</evidence>
<dbReference type="PIRSF" id="PIRSF037495">
    <property type="entry name" value="Opine_OX_OoxA/HcnB"/>
    <property type="match status" value="1"/>
</dbReference>
<dbReference type="InterPro" id="IPR007419">
    <property type="entry name" value="BFD-like_2Fe2S-bd_dom"/>
</dbReference>
<dbReference type="SUPFAM" id="SSF51905">
    <property type="entry name" value="FAD/NAD(P)-binding domain"/>
    <property type="match status" value="1"/>
</dbReference>
<dbReference type="PRINTS" id="PR00411">
    <property type="entry name" value="PNDRDTASEI"/>
</dbReference>
<dbReference type="Pfam" id="PF04324">
    <property type="entry name" value="Fer2_BFD"/>
    <property type="match status" value="1"/>
</dbReference>
<dbReference type="Gene3D" id="3.50.50.60">
    <property type="entry name" value="FAD/NAD(P)-binding domain"/>
    <property type="match status" value="2"/>
</dbReference>
<dbReference type="InterPro" id="IPR051691">
    <property type="entry name" value="Metab_Enz_Cyan_OpOx_G3PDH"/>
</dbReference>
<proteinExistence type="predicted"/>
<sequence length="483" mass="50181">MSTQTEFSFDVAVIGAGPAGLAAAVAAAERGAKVVVLDAGTQPGGQFWRHRPESVIPEPDGHGHHGWKTYLDLRARFDAAASRGMLRYLPNTQVWMTECEDAGRFVLRLTPATGTALEAATVRATKLVSCTGGYDRQLPLPGWELPGVMAAGGIQAFIKANGTLPGRRFVVAGTGPFLLPVAANIAEAGGKVVAVCESASLANWLPHLGAASGVPGKALEGAEYAGVFAKHRIRYRTRTVVTEVLGETSANSVRIAKVDADGAVIAGTEQLLEDVDVVGFGWGFTPQIELAVALGAETRIDADGSLVCVVDDRQASNVPGLYLAGEVTGVGGAVLAVAEGLVAGAAAATGEQPTAGTARQIQRHRKFAGAMHQAHPVPEKWDDLLTDDTLVCRCEEVSHGEVVHARDALGATDARTMKSFTRTGMGWCQGKVCGFAVSCLSTKGNDDAGAEQASLAAFAKRPVAAPLTLGEISALDSRQPQDS</sequence>
<dbReference type="PRINTS" id="PR00368">
    <property type="entry name" value="FADPNR"/>
</dbReference>
<keyword evidence="5" id="KW-1185">Reference proteome</keyword>
<dbReference type="CDD" id="cd19946">
    <property type="entry name" value="GlpA-like_Fer2_BFD-like"/>
    <property type="match status" value="1"/>
</dbReference>
<gene>
    <name evidence="4" type="ORF">JOF46_000962</name>
</gene>
<dbReference type="EC" id="1.2.1.4" evidence="4"/>
<feature type="domain" description="FAD/NAD(P)-binding" evidence="3">
    <location>
        <begin position="9"/>
        <end position="340"/>
    </location>
</feature>